<dbReference type="AlphaFoldDB" id="N6Z0E5"/>
<feature type="region of interest" description="Disordered" evidence="1">
    <location>
        <begin position="83"/>
        <end position="136"/>
    </location>
</feature>
<reference evidence="2 3" key="1">
    <citation type="submission" date="2012-09" db="EMBL/GenBank/DDBJ databases">
        <title>Draft Genome Sequences of 6 Strains from Genus Thauera.</title>
        <authorList>
            <person name="Liu B."/>
            <person name="Shapleigh J.P."/>
            <person name="Frostegard A.H."/>
        </authorList>
    </citation>
    <scope>NUCLEOTIDE SEQUENCE [LARGE SCALE GENOMIC DNA]</scope>
    <source>
        <strain evidence="2 3">S2</strain>
    </source>
</reference>
<gene>
    <name evidence="2" type="ORF">C665_09812</name>
</gene>
<accession>N6Z0E5</accession>
<evidence type="ECO:0000313" key="2">
    <source>
        <dbReference type="EMBL" id="ENO85644.1"/>
    </source>
</evidence>
<protein>
    <submittedName>
        <fullName evidence="2">GCN5-like N-acetyltransferase</fullName>
    </submittedName>
</protein>
<dbReference type="Gene3D" id="3.40.630.30">
    <property type="match status" value="1"/>
</dbReference>
<sequence>MSTPIRRAIEARTACASRTSPSIAPQPLAATHLLDRLACGKATLDEWLRPHVLANEPSGARRPFALADRIGRVLGYSVMAAGAVPHQDATNKVRRNMPDPVPAESPPTRPSPQSAHDAKRPRLAPAPAASPPRHPP</sequence>
<evidence type="ECO:0000256" key="1">
    <source>
        <dbReference type="SAM" id="MobiDB-lite"/>
    </source>
</evidence>
<keyword evidence="2" id="KW-0808">Transferase</keyword>
<feature type="compositionally biased region" description="Pro residues" evidence="1">
    <location>
        <begin position="99"/>
        <end position="110"/>
    </location>
</feature>
<comment type="caution">
    <text evidence="2">The sequence shown here is derived from an EMBL/GenBank/DDBJ whole genome shotgun (WGS) entry which is preliminary data.</text>
</comment>
<dbReference type="Proteomes" id="UP000013042">
    <property type="component" value="Unassembled WGS sequence"/>
</dbReference>
<evidence type="ECO:0000313" key="3">
    <source>
        <dbReference type="Proteomes" id="UP000013042"/>
    </source>
</evidence>
<dbReference type="GO" id="GO:0016740">
    <property type="term" value="F:transferase activity"/>
    <property type="evidence" value="ECO:0007669"/>
    <property type="project" value="UniProtKB-KW"/>
</dbReference>
<proteinExistence type="predicted"/>
<organism evidence="2 3">
    <name type="scientific">Thauera aminoaromatica S2</name>
    <dbReference type="NCBI Taxonomy" id="1234381"/>
    <lineage>
        <taxon>Bacteria</taxon>
        <taxon>Pseudomonadati</taxon>
        <taxon>Pseudomonadota</taxon>
        <taxon>Betaproteobacteria</taxon>
        <taxon>Rhodocyclales</taxon>
        <taxon>Zoogloeaceae</taxon>
        <taxon>Thauera</taxon>
    </lineage>
</organism>
<dbReference type="EMBL" id="AMXD01000050">
    <property type="protein sequence ID" value="ENO85644.1"/>
    <property type="molecule type" value="Genomic_DNA"/>
</dbReference>
<name>N6Z0E5_THASP</name>